<evidence type="ECO:0000313" key="1">
    <source>
        <dbReference type="EMBL" id="HHY29006.1"/>
    </source>
</evidence>
<protein>
    <submittedName>
        <fullName evidence="1">Uncharacterized protein</fullName>
    </submittedName>
</protein>
<dbReference type="Proteomes" id="UP000553059">
    <property type="component" value="Unassembled WGS sequence"/>
</dbReference>
<comment type="caution">
    <text evidence="1">The sequence shown here is derived from an EMBL/GenBank/DDBJ whole genome shotgun (WGS) entry which is preliminary data.</text>
</comment>
<accession>A0A7C6Z7G4</accession>
<sequence length="99" mass="11446">MNSSTVSNELKTIKDLVCHVLNKYPNTRNSDTRLYVQCCKELGATNLEDINKIGLSIVSIHKLRQVVQNKEHMYLPDTSVENGRKRRAKEIRDYILMVI</sequence>
<name>A0A7C6Z7G4_9FIRM</name>
<reference evidence="1 2" key="1">
    <citation type="journal article" date="2020" name="Biotechnol. Biofuels">
        <title>New insights from the biogas microbiome by comprehensive genome-resolved metagenomics of nearly 1600 species originating from multiple anaerobic digesters.</title>
        <authorList>
            <person name="Campanaro S."/>
            <person name="Treu L."/>
            <person name="Rodriguez-R L.M."/>
            <person name="Kovalovszki A."/>
            <person name="Ziels R.M."/>
            <person name="Maus I."/>
            <person name="Zhu X."/>
            <person name="Kougias P.G."/>
            <person name="Basile A."/>
            <person name="Luo G."/>
            <person name="Schluter A."/>
            <person name="Konstantinidis K.T."/>
            <person name="Angelidaki I."/>
        </authorList>
    </citation>
    <scope>NUCLEOTIDE SEQUENCE [LARGE SCALE GENOMIC DNA]</scope>
    <source>
        <strain evidence="1">AS05jafATM_4</strain>
    </source>
</reference>
<proteinExistence type="predicted"/>
<gene>
    <name evidence="1" type="ORF">GX523_20110</name>
</gene>
<evidence type="ECO:0000313" key="2">
    <source>
        <dbReference type="Proteomes" id="UP000553059"/>
    </source>
</evidence>
<dbReference type="EMBL" id="DUTF01000426">
    <property type="protein sequence ID" value="HHY29006.1"/>
    <property type="molecule type" value="Genomic_DNA"/>
</dbReference>
<dbReference type="AlphaFoldDB" id="A0A7C6Z7G4"/>
<organism evidence="1 2">
    <name type="scientific">Desulfitobacterium dehalogenans</name>
    <dbReference type="NCBI Taxonomy" id="36854"/>
    <lineage>
        <taxon>Bacteria</taxon>
        <taxon>Bacillati</taxon>
        <taxon>Bacillota</taxon>
        <taxon>Clostridia</taxon>
        <taxon>Eubacteriales</taxon>
        <taxon>Desulfitobacteriaceae</taxon>
        <taxon>Desulfitobacterium</taxon>
    </lineage>
</organism>